<gene>
    <name evidence="1" type="ORF">CBF31_01185</name>
</gene>
<dbReference type="OrthoDB" id="9803736at2"/>
<comment type="caution">
    <text evidence="1">The sequence shown here is derived from an EMBL/GenBank/DDBJ whole genome shotgun (WGS) entry which is preliminary data.</text>
</comment>
<accession>A0A430ABV3</accession>
<evidence type="ECO:0000313" key="2">
    <source>
        <dbReference type="Proteomes" id="UP000287101"/>
    </source>
</evidence>
<dbReference type="RefSeq" id="WP_126830136.1">
    <property type="nucleotide sequence ID" value="NZ_NGJY01000001.1"/>
</dbReference>
<sequence length="152" mass="17620">MEILKIAGVIFSEKDESVPYQNRLSYKGTILLFILLKNCRGRGCSIAKFQIIMNYMYSSEKQAELIQFLEKKDTFVFLRFDSTIIKTIEFLLADKLINIQNNGSFTLTDKGKQISNTMWEDTEILEFEKKFITSIGSSLTEKLVCDIEKKLF</sequence>
<organism evidence="1 2">
    <name type="scientific">Vagococcus fessus</name>
    <dbReference type="NCBI Taxonomy" id="120370"/>
    <lineage>
        <taxon>Bacteria</taxon>
        <taxon>Bacillati</taxon>
        <taxon>Bacillota</taxon>
        <taxon>Bacilli</taxon>
        <taxon>Lactobacillales</taxon>
        <taxon>Enterococcaceae</taxon>
        <taxon>Vagococcus</taxon>
    </lineage>
</organism>
<evidence type="ECO:0000313" key="1">
    <source>
        <dbReference type="EMBL" id="RSU04661.1"/>
    </source>
</evidence>
<keyword evidence="2" id="KW-1185">Reference proteome</keyword>
<dbReference type="Proteomes" id="UP000287101">
    <property type="component" value="Unassembled WGS sequence"/>
</dbReference>
<protein>
    <submittedName>
        <fullName evidence="1">Uncharacterized protein</fullName>
    </submittedName>
</protein>
<name>A0A430ABV3_9ENTE</name>
<reference evidence="1 2" key="1">
    <citation type="submission" date="2017-05" db="EMBL/GenBank/DDBJ databases">
        <title>Vagococcus spp. assemblies.</title>
        <authorList>
            <person name="Gulvik C.A."/>
        </authorList>
    </citation>
    <scope>NUCLEOTIDE SEQUENCE [LARGE SCALE GENOMIC DNA]</scope>
    <source>
        <strain evidence="1 2">CCUG 41755</strain>
    </source>
</reference>
<dbReference type="EMBL" id="NGJY01000001">
    <property type="protein sequence ID" value="RSU04661.1"/>
    <property type="molecule type" value="Genomic_DNA"/>
</dbReference>
<dbReference type="AlphaFoldDB" id="A0A430ABV3"/>
<proteinExistence type="predicted"/>